<comment type="subcellular location">
    <subcellularLocation>
        <location evidence="2">Microsome membrane</location>
        <topology evidence="2">Single-pass membrane protein</topology>
    </subcellularLocation>
</comment>
<evidence type="ECO:0000256" key="4">
    <source>
        <dbReference type="ARBA" id="ARBA00022617"/>
    </source>
</evidence>
<evidence type="ECO:0000256" key="3">
    <source>
        <dbReference type="ARBA" id="ARBA00010617"/>
    </source>
</evidence>
<dbReference type="Proteomes" id="UP000077755">
    <property type="component" value="Chromosome 8"/>
</dbReference>
<dbReference type="PANTHER" id="PTHR47955">
    <property type="entry name" value="CYTOCHROME P450 FAMILY 71 PROTEIN"/>
    <property type="match status" value="1"/>
</dbReference>
<reference evidence="17" key="2">
    <citation type="submission" date="2022-03" db="EMBL/GenBank/DDBJ databases">
        <title>Draft title - Genomic analysis of global carrot germplasm unveils the trajectory of domestication and the origin of high carotenoid orange carrot.</title>
        <authorList>
            <person name="Iorizzo M."/>
            <person name="Ellison S."/>
            <person name="Senalik D."/>
            <person name="Macko-Podgorni A."/>
            <person name="Grzebelus D."/>
            <person name="Bostan H."/>
            <person name="Rolling W."/>
            <person name="Curaba J."/>
            <person name="Simon P."/>
        </authorList>
    </citation>
    <scope>NUCLEOTIDE SEQUENCE</scope>
    <source>
        <tissue evidence="17">Leaf</tissue>
    </source>
</reference>
<keyword evidence="18" id="KW-1185">Reference proteome</keyword>
<dbReference type="PRINTS" id="PR00463">
    <property type="entry name" value="EP450I"/>
</dbReference>
<keyword evidence="7" id="KW-0256">Endoplasmic reticulum</keyword>
<evidence type="ECO:0000256" key="16">
    <source>
        <dbReference type="SAM" id="Phobius"/>
    </source>
</evidence>
<evidence type="ECO:0000256" key="9">
    <source>
        <dbReference type="ARBA" id="ARBA00022989"/>
    </source>
</evidence>
<dbReference type="InterPro" id="IPR036396">
    <property type="entry name" value="Cyt_P450_sf"/>
</dbReference>
<dbReference type="GO" id="GO:0004497">
    <property type="term" value="F:monooxygenase activity"/>
    <property type="evidence" value="ECO:0007669"/>
    <property type="project" value="UniProtKB-KW"/>
</dbReference>
<evidence type="ECO:0000256" key="10">
    <source>
        <dbReference type="ARBA" id="ARBA00023002"/>
    </source>
</evidence>
<keyword evidence="5 16" id="KW-0812">Transmembrane</keyword>
<keyword evidence="11 14" id="KW-0408">Iron</keyword>
<dbReference type="PANTHER" id="PTHR47955:SF22">
    <property type="entry name" value="CYTOCHROME P450 83B1-LIKE"/>
    <property type="match status" value="1"/>
</dbReference>
<dbReference type="SUPFAM" id="SSF48264">
    <property type="entry name" value="Cytochrome P450"/>
    <property type="match status" value="1"/>
</dbReference>
<evidence type="ECO:0000256" key="11">
    <source>
        <dbReference type="ARBA" id="ARBA00023004"/>
    </source>
</evidence>
<evidence type="ECO:0000256" key="15">
    <source>
        <dbReference type="RuleBase" id="RU000461"/>
    </source>
</evidence>
<evidence type="ECO:0000256" key="2">
    <source>
        <dbReference type="ARBA" id="ARBA00004111"/>
    </source>
</evidence>
<evidence type="ECO:0000313" key="17">
    <source>
        <dbReference type="EMBL" id="WOH12117.1"/>
    </source>
</evidence>
<dbReference type="GO" id="GO:0005506">
    <property type="term" value="F:iron ion binding"/>
    <property type="evidence" value="ECO:0007669"/>
    <property type="project" value="InterPro"/>
</dbReference>
<keyword evidence="6 14" id="KW-0479">Metal-binding</keyword>
<evidence type="ECO:0008006" key="19">
    <source>
        <dbReference type="Google" id="ProtNLM"/>
    </source>
</evidence>
<evidence type="ECO:0000256" key="5">
    <source>
        <dbReference type="ARBA" id="ARBA00022692"/>
    </source>
</evidence>
<comment type="cofactor">
    <cofactor evidence="1 14">
        <name>heme</name>
        <dbReference type="ChEBI" id="CHEBI:30413"/>
    </cofactor>
</comment>
<keyword evidence="8" id="KW-0492">Microsome</keyword>
<reference evidence="17" key="1">
    <citation type="journal article" date="2016" name="Nat. Genet.">
        <title>A high-quality carrot genome assembly provides new insights into carotenoid accumulation and asterid genome evolution.</title>
        <authorList>
            <person name="Iorizzo M."/>
            <person name="Ellison S."/>
            <person name="Senalik D."/>
            <person name="Zeng P."/>
            <person name="Satapoomin P."/>
            <person name="Huang J."/>
            <person name="Bowman M."/>
            <person name="Iovene M."/>
            <person name="Sanseverino W."/>
            <person name="Cavagnaro P."/>
            <person name="Yildiz M."/>
            <person name="Macko-Podgorni A."/>
            <person name="Moranska E."/>
            <person name="Grzebelus E."/>
            <person name="Grzebelus D."/>
            <person name="Ashrafi H."/>
            <person name="Zheng Z."/>
            <person name="Cheng S."/>
            <person name="Spooner D."/>
            <person name="Van Deynze A."/>
            <person name="Simon P."/>
        </authorList>
    </citation>
    <scope>NUCLEOTIDE SEQUENCE</scope>
    <source>
        <tissue evidence="17">Leaf</tissue>
    </source>
</reference>
<sequence length="505" mass="57929">MASSIHLFLVGVVPLLLMLVLLKLLQNHRSKLPHPPGPWGLPFIGNLHQLDVSVLPHQLRTFSQEYGPIFYLRLGCLPALVVSSHETAKQFLKNHDLIFCSRPDFLGSKTLSYNGSDVVFAPYSEYWKEMRKILTVHVFSSSRIRSFRSIREEEVFQMIEVISKKASENEVLNLSDMMMPLTSTITCRLAFGKKFDKAQVKRFEGLVKGIGVAMATFYFSDHFPLFGWLDRLTGSAARLERSFGDMDLFYQELIDEHFSPNRPSSMEGDVIDILLQLKRDGQISSIDFTSNNIKAVIMNLFFGGTDTTANTIVWMMTSLIKNPKAMRRAQEEVRNVMHGKEIISEEDIQNVKLPYLEAVIKETLRMYPVIAMIPRESLDRVVINGYEIKPNTIVYVNLLAIHRDPQLWKNPDDFLPERFLDNDIQYKGQDFEYIPFGSGRRICPGMNMAIVTLELVVSNLLYCFDWELPPGMKEEDIDTQDGYVDVHGITFNKKYPLCLLPKNYC</sequence>
<keyword evidence="10 15" id="KW-0560">Oxidoreductase</keyword>
<feature type="transmembrane region" description="Helical" evidence="16">
    <location>
        <begin position="6"/>
        <end position="25"/>
    </location>
</feature>
<accession>A0AAF0XRT9</accession>
<evidence type="ECO:0000256" key="1">
    <source>
        <dbReference type="ARBA" id="ARBA00001971"/>
    </source>
</evidence>
<dbReference type="Pfam" id="PF00067">
    <property type="entry name" value="p450"/>
    <property type="match status" value="1"/>
</dbReference>
<dbReference type="InterPro" id="IPR017972">
    <property type="entry name" value="Cyt_P450_CS"/>
</dbReference>
<evidence type="ECO:0000313" key="18">
    <source>
        <dbReference type="Proteomes" id="UP000077755"/>
    </source>
</evidence>
<dbReference type="AlphaFoldDB" id="A0AAF0XRT9"/>
<dbReference type="FunFam" id="1.10.630.10:FF:000011">
    <property type="entry name" value="Cytochrome P450 83B1"/>
    <property type="match status" value="1"/>
</dbReference>
<evidence type="ECO:0000256" key="13">
    <source>
        <dbReference type="ARBA" id="ARBA00023136"/>
    </source>
</evidence>
<dbReference type="CDD" id="cd11072">
    <property type="entry name" value="CYP71-like"/>
    <property type="match status" value="1"/>
</dbReference>
<protein>
    <recommendedName>
        <fullName evidence="19">Cytochrome P450</fullName>
    </recommendedName>
</protein>
<keyword evidence="4 14" id="KW-0349">Heme</keyword>
<feature type="binding site" description="axial binding residue" evidence="14">
    <location>
        <position position="443"/>
    </location>
    <ligand>
        <name>heme</name>
        <dbReference type="ChEBI" id="CHEBI:30413"/>
    </ligand>
    <ligandPart>
        <name>Fe</name>
        <dbReference type="ChEBI" id="CHEBI:18248"/>
    </ligandPart>
</feature>
<name>A0AAF0XRT9_DAUCS</name>
<keyword evidence="13 16" id="KW-0472">Membrane</keyword>
<dbReference type="GO" id="GO:0016705">
    <property type="term" value="F:oxidoreductase activity, acting on paired donors, with incorporation or reduction of molecular oxygen"/>
    <property type="evidence" value="ECO:0007669"/>
    <property type="project" value="InterPro"/>
</dbReference>
<comment type="similarity">
    <text evidence="3 15">Belongs to the cytochrome P450 family.</text>
</comment>
<evidence type="ECO:0000256" key="7">
    <source>
        <dbReference type="ARBA" id="ARBA00022824"/>
    </source>
</evidence>
<evidence type="ECO:0000256" key="6">
    <source>
        <dbReference type="ARBA" id="ARBA00022723"/>
    </source>
</evidence>
<evidence type="ECO:0000256" key="8">
    <source>
        <dbReference type="ARBA" id="ARBA00022848"/>
    </source>
</evidence>
<evidence type="ECO:0000256" key="14">
    <source>
        <dbReference type="PIRSR" id="PIRSR602401-1"/>
    </source>
</evidence>
<organism evidence="17 18">
    <name type="scientific">Daucus carota subsp. sativus</name>
    <name type="common">Carrot</name>
    <dbReference type="NCBI Taxonomy" id="79200"/>
    <lineage>
        <taxon>Eukaryota</taxon>
        <taxon>Viridiplantae</taxon>
        <taxon>Streptophyta</taxon>
        <taxon>Embryophyta</taxon>
        <taxon>Tracheophyta</taxon>
        <taxon>Spermatophyta</taxon>
        <taxon>Magnoliopsida</taxon>
        <taxon>eudicotyledons</taxon>
        <taxon>Gunneridae</taxon>
        <taxon>Pentapetalae</taxon>
        <taxon>asterids</taxon>
        <taxon>campanulids</taxon>
        <taxon>Apiales</taxon>
        <taxon>Apiaceae</taxon>
        <taxon>Apioideae</taxon>
        <taxon>Scandiceae</taxon>
        <taxon>Daucinae</taxon>
        <taxon>Daucus</taxon>
        <taxon>Daucus sect. Daucus</taxon>
    </lineage>
</organism>
<proteinExistence type="inferred from homology"/>
<keyword evidence="12 15" id="KW-0503">Monooxygenase</keyword>
<dbReference type="InterPro" id="IPR001128">
    <property type="entry name" value="Cyt_P450"/>
</dbReference>
<dbReference type="Gene3D" id="1.10.630.10">
    <property type="entry name" value="Cytochrome P450"/>
    <property type="match status" value="1"/>
</dbReference>
<dbReference type="KEGG" id="dcr:108198894"/>
<dbReference type="PROSITE" id="PS00086">
    <property type="entry name" value="CYTOCHROME_P450"/>
    <property type="match status" value="1"/>
</dbReference>
<dbReference type="InterPro" id="IPR002401">
    <property type="entry name" value="Cyt_P450_E_grp-I"/>
</dbReference>
<evidence type="ECO:0000256" key="12">
    <source>
        <dbReference type="ARBA" id="ARBA00023033"/>
    </source>
</evidence>
<dbReference type="GO" id="GO:0020037">
    <property type="term" value="F:heme binding"/>
    <property type="evidence" value="ECO:0007669"/>
    <property type="project" value="InterPro"/>
</dbReference>
<gene>
    <name evidence="17" type="ORF">DCAR_0831616</name>
</gene>
<dbReference type="EMBL" id="CP093350">
    <property type="protein sequence ID" value="WOH12117.1"/>
    <property type="molecule type" value="Genomic_DNA"/>
</dbReference>
<keyword evidence="9 16" id="KW-1133">Transmembrane helix</keyword>
<dbReference type="PRINTS" id="PR00385">
    <property type="entry name" value="P450"/>
</dbReference>